<dbReference type="RefSeq" id="WP_344912936.1">
    <property type="nucleotide sequence ID" value="NZ_BAABDL010000117.1"/>
</dbReference>
<comment type="similarity">
    <text evidence="2">Belongs to the cation diffusion facilitator (CDF) transporter (TC 2.A.4) family.</text>
</comment>
<evidence type="ECO:0000313" key="11">
    <source>
        <dbReference type="Proteomes" id="UP001501734"/>
    </source>
</evidence>
<dbReference type="PANTHER" id="PTHR43840:SF50">
    <property type="entry name" value="MANGANESE EFFLUX SYSTEM PROTEIN MNES"/>
    <property type="match status" value="1"/>
</dbReference>
<keyword evidence="4 7" id="KW-0812">Transmembrane</keyword>
<dbReference type="Gene3D" id="1.20.1510.10">
    <property type="entry name" value="Cation efflux protein transmembrane domain"/>
    <property type="match status" value="1"/>
</dbReference>
<evidence type="ECO:0000256" key="3">
    <source>
        <dbReference type="ARBA" id="ARBA00022448"/>
    </source>
</evidence>
<dbReference type="InterPro" id="IPR050291">
    <property type="entry name" value="CDF_Transporter"/>
</dbReference>
<feature type="transmembrane region" description="Helical" evidence="7">
    <location>
        <begin position="81"/>
        <end position="103"/>
    </location>
</feature>
<dbReference type="InterPro" id="IPR027469">
    <property type="entry name" value="Cation_efflux_TMD_sf"/>
</dbReference>
<evidence type="ECO:0000256" key="2">
    <source>
        <dbReference type="ARBA" id="ARBA00008114"/>
    </source>
</evidence>
<evidence type="ECO:0000256" key="5">
    <source>
        <dbReference type="ARBA" id="ARBA00022989"/>
    </source>
</evidence>
<evidence type="ECO:0000259" key="8">
    <source>
        <dbReference type="Pfam" id="PF01545"/>
    </source>
</evidence>
<comment type="subcellular location">
    <subcellularLocation>
        <location evidence="1">Membrane</location>
        <topology evidence="1">Multi-pass membrane protein</topology>
    </subcellularLocation>
</comment>
<keyword evidence="3" id="KW-0813">Transport</keyword>
<keyword evidence="11" id="KW-1185">Reference proteome</keyword>
<dbReference type="NCBIfam" id="TIGR01297">
    <property type="entry name" value="CDF"/>
    <property type="match status" value="1"/>
</dbReference>
<evidence type="ECO:0000259" key="9">
    <source>
        <dbReference type="Pfam" id="PF16916"/>
    </source>
</evidence>
<feature type="transmembrane region" description="Helical" evidence="7">
    <location>
        <begin position="12"/>
        <end position="32"/>
    </location>
</feature>
<dbReference type="InterPro" id="IPR027470">
    <property type="entry name" value="Cation_efflux_CTD"/>
</dbReference>
<reference evidence="11" key="1">
    <citation type="journal article" date="2019" name="Int. J. Syst. Evol. Microbiol.">
        <title>The Global Catalogue of Microorganisms (GCM) 10K type strain sequencing project: providing services to taxonomists for standard genome sequencing and annotation.</title>
        <authorList>
            <consortium name="The Broad Institute Genomics Platform"/>
            <consortium name="The Broad Institute Genome Sequencing Center for Infectious Disease"/>
            <person name="Wu L."/>
            <person name="Ma J."/>
        </authorList>
    </citation>
    <scope>NUCLEOTIDE SEQUENCE [LARGE SCALE GENOMIC DNA]</scope>
    <source>
        <strain evidence="11">JCM 17250</strain>
    </source>
</reference>
<gene>
    <name evidence="10" type="primary">mneS</name>
    <name evidence="10" type="ORF">GCM10022410_20850</name>
</gene>
<evidence type="ECO:0000256" key="1">
    <source>
        <dbReference type="ARBA" id="ARBA00004141"/>
    </source>
</evidence>
<dbReference type="Pfam" id="PF01545">
    <property type="entry name" value="Cation_efflux"/>
    <property type="match status" value="1"/>
</dbReference>
<dbReference type="Gene3D" id="3.30.70.1350">
    <property type="entry name" value="Cation efflux protein, cytoplasmic domain"/>
    <property type="match status" value="1"/>
</dbReference>
<dbReference type="SUPFAM" id="SSF160240">
    <property type="entry name" value="Cation efflux protein cytoplasmic domain-like"/>
    <property type="match status" value="1"/>
</dbReference>
<feature type="domain" description="Cation efflux protein cytoplasmic" evidence="9">
    <location>
        <begin position="214"/>
        <end position="286"/>
    </location>
</feature>
<organism evidence="10 11">
    <name type="scientific">Amphibacillus indicireducens</name>
    <dbReference type="NCBI Taxonomy" id="1076330"/>
    <lineage>
        <taxon>Bacteria</taxon>
        <taxon>Bacillati</taxon>
        <taxon>Bacillota</taxon>
        <taxon>Bacilli</taxon>
        <taxon>Bacillales</taxon>
        <taxon>Bacillaceae</taxon>
        <taxon>Amphibacillus</taxon>
    </lineage>
</organism>
<feature type="transmembrane region" description="Helical" evidence="7">
    <location>
        <begin position="157"/>
        <end position="176"/>
    </location>
</feature>
<comment type="caution">
    <text evidence="10">The sequence shown here is derived from an EMBL/GenBank/DDBJ whole genome shotgun (WGS) entry which is preliminary data.</text>
</comment>
<dbReference type="InterPro" id="IPR036837">
    <property type="entry name" value="Cation_efflux_CTD_sf"/>
</dbReference>
<feature type="transmembrane region" description="Helical" evidence="7">
    <location>
        <begin position="182"/>
        <end position="199"/>
    </location>
</feature>
<keyword evidence="6 7" id="KW-0472">Membrane</keyword>
<evidence type="ECO:0000256" key="7">
    <source>
        <dbReference type="SAM" id="Phobius"/>
    </source>
</evidence>
<dbReference type="InterPro" id="IPR002524">
    <property type="entry name" value="Cation_efflux"/>
</dbReference>
<dbReference type="EMBL" id="BAABDL010000117">
    <property type="protein sequence ID" value="GAA4075754.1"/>
    <property type="molecule type" value="Genomic_DNA"/>
</dbReference>
<feature type="domain" description="Cation efflux protein transmembrane" evidence="8">
    <location>
        <begin position="15"/>
        <end position="206"/>
    </location>
</feature>
<dbReference type="Pfam" id="PF16916">
    <property type="entry name" value="ZT_dimer"/>
    <property type="match status" value="1"/>
</dbReference>
<name>A0ABP7VX58_9BACI</name>
<dbReference type="PANTHER" id="PTHR43840">
    <property type="entry name" value="MITOCHONDRIAL METAL TRANSPORTER 1-RELATED"/>
    <property type="match status" value="1"/>
</dbReference>
<evidence type="ECO:0000256" key="4">
    <source>
        <dbReference type="ARBA" id="ARBA00022692"/>
    </source>
</evidence>
<protein>
    <submittedName>
        <fullName evidence="10">Manganese transporter MneS</fullName>
    </submittedName>
</protein>
<dbReference type="Proteomes" id="UP001501734">
    <property type="component" value="Unassembled WGS sequence"/>
</dbReference>
<dbReference type="SUPFAM" id="SSF161111">
    <property type="entry name" value="Cation efflux protein transmembrane domain-like"/>
    <property type="match status" value="1"/>
</dbReference>
<evidence type="ECO:0000313" key="10">
    <source>
        <dbReference type="EMBL" id="GAA4075754.1"/>
    </source>
</evidence>
<sequence>MNQYEQIKRGERGAWLSIVTYLLLASLKIIFAQLTNSQALRADGLNNATDVIASVSILIGMKISRKPPDHNHHYGHFRAELIASLIASFIMVTVGLQVILNSIQFIWKDHTSEPAMLGGWVALGSAILMLGVYFFNRKLAQRINSQSLYAASQDNKADALISLAAFIGIVGAQFGLIWLDPLAGILVGILIVYTAWKIFRDASVTLTDGFEIESVIEIRAFIEKDPDIILVKDIKARHDGNQIYLDLILYVDPKMTIEHAHKITDRIERGLAVEFNADQTHIHLEPDPNDS</sequence>
<feature type="transmembrane region" description="Helical" evidence="7">
    <location>
        <begin position="44"/>
        <end position="61"/>
    </location>
</feature>
<feature type="transmembrane region" description="Helical" evidence="7">
    <location>
        <begin position="115"/>
        <end position="136"/>
    </location>
</feature>
<keyword evidence="5 7" id="KW-1133">Transmembrane helix</keyword>
<proteinExistence type="inferred from homology"/>
<dbReference type="InterPro" id="IPR058533">
    <property type="entry name" value="Cation_efflux_TM"/>
</dbReference>
<evidence type="ECO:0000256" key="6">
    <source>
        <dbReference type="ARBA" id="ARBA00023136"/>
    </source>
</evidence>
<accession>A0ABP7VX58</accession>